<protein>
    <submittedName>
        <fullName evidence="1">Uncharacterized protein</fullName>
    </submittedName>
</protein>
<accession>A0A969TWD8</accession>
<organism evidence="1 2">
    <name type="scientific">Alkalicoccus luteus</name>
    <dbReference type="NCBI Taxonomy" id="1237094"/>
    <lineage>
        <taxon>Bacteria</taxon>
        <taxon>Bacillati</taxon>
        <taxon>Bacillota</taxon>
        <taxon>Bacilli</taxon>
        <taxon>Bacillales</taxon>
        <taxon>Bacillaceae</taxon>
        <taxon>Alkalicoccus</taxon>
    </lineage>
</organism>
<dbReference type="EMBL" id="JAATHJ010000035">
    <property type="protein sequence ID" value="NJP38961.1"/>
    <property type="molecule type" value="Genomic_DNA"/>
</dbReference>
<dbReference type="Proteomes" id="UP000752012">
    <property type="component" value="Unassembled WGS sequence"/>
</dbReference>
<gene>
    <name evidence="1" type="ORF">HCN83_15440</name>
</gene>
<dbReference type="AlphaFoldDB" id="A0A969TWD8"/>
<comment type="caution">
    <text evidence="1">The sequence shown here is derived from an EMBL/GenBank/DDBJ whole genome shotgun (WGS) entry which is preliminary data.</text>
</comment>
<proteinExistence type="predicted"/>
<keyword evidence="2" id="KW-1185">Reference proteome</keyword>
<dbReference type="RefSeq" id="WP_168008941.1">
    <property type="nucleotide sequence ID" value="NZ_JAATHJ010000035.1"/>
</dbReference>
<evidence type="ECO:0000313" key="1">
    <source>
        <dbReference type="EMBL" id="NJP38961.1"/>
    </source>
</evidence>
<reference evidence="1 2" key="1">
    <citation type="submission" date="2020-03" db="EMBL/GenBank/DDBJ databases">
        <title>Assessment of the enzymatic potential of alkaline-tolerant lipase obtained from Bacillus luteus H11 (technogenic soil) for the bioremediation of saline soils contaminated with petroleum substances.</title>
        <authorList>
            <person name="Kalwasinska A."/>
        </authorList>
    </citation>
    <scope>NUCLEOTIDE SEQUENCE [LARGE SCALE GENOMIC DNA]</scope>
    <source>
        <strain evidence="1 2">H11</strain>
    </source>
</reference>
<evidence type="ECO:0000313" key="2">
    <source>
        <dbReference type="Proteomes" id="UP000752012"/>
    </source>
</evidence>
<name>A0A969TWD8_9BACI</name>
<sequence>MSDQTKKQAIGYMMQAALKSSLPSNRLIDLAWAAEREIPEESILDNTRTRQVLQEIMANLDFSEDLQEEVMQELYFSAFDLKTVEEAGDIHFAFTMLFPRLQGNSR</sequence>